<comment type="caution">
    <text evidence="3">The sequence shown here is derived from an EMBL/GenBank/DDBJ whole genome shotgun (WGS) entry which is preliminary data.</text>
</comment>
<dbReference type="AlphaFoldDB" id="A0A8H5FVS2"/>
<evidence type="ECO:0000313" key="3">
    <source>
        <dbReference type="EMBL" id="KAF5350563.1"/>
    </source>
</evidence>
<feature type="region of interest" description="Disordered" evidence="1">
    <location>
        <begin position="61"/>
        <end position="86"/>
    </location>
</feature>
<dbReference type="Proteomes" id="UP000559027">
    <property type="component" value="Unassembled WGS sequence"/>
</dbReference>
<dbReference type="EMBL" id="JAACJO010000014">
    <property type="protein sequence ID" value="KAF5350563.1"/>
    <property type="molecule type" value="Genomic_DNA"/>
</dbReference>
<proteinExistence type="predicted"/>
<keyword evidence="2" id="KW-0472">Membrane</keyword>
<keyword evidence="4" id="KW-1185">Reference proteome</keyword>
<accession>A0A8H5FVS2</accession>
<name>A0A8H5FVS2_9AGAR</name>
<organism evidence="3 4">
    <name type="scientific">Leucocoprinus leucothites</name>
    <dbReference type="NCBI Taxonomy" id="201217"/>
    <lineage>
        <taxon>Eukaryota</taxon>
        <taxon>Fungi</taxon>
        <taxon>Dikarya</taxon>
        <taxon>Basidiomycota</taxon>
        <taxon>Agaricomycotina</taxon>
        <taxon>Agaricomycetes</taxon>
        <taxon>Agaricomycetidae</taxon>
        <taxon>Agaricales</taxon>
        <taxon>Agaricineae</taxon>
        <taxon>Agaricaceae</taxon>
        <taxon>Leucocoprinus</taxon>
    </lineage>
</organism>
<keyword evidence="2" id="KW-0812">Transmembrane</keyword>
<protein>
    <submittedName>
        <fullName evidence="3">Uncharacterized protein</fullName>
    </submittedName>
</protein>
<evidence type="ECO:0000256" key="2">
    <source>
        <dbReference type="SAM" id="Phobius"/>
    </source>
</evidence>
<feature type="transmembrane region" description="Helical" evidence="2">
    <location>
        <begin position="12"/>
        <end position="33"/>
    </location>
</feature>
<reference evidence="3 4" key="1">
    <citation type="journal article" date="2020" name="ISME J.">
        <title>Uncovering the hidden diversity of litter-decomposition mechanisms in mushroom-forming fungi.</title>
        <authorList>
            <person name="Floudas D."/>
            <person name="Bentzer J."/>
            <person name="Ahren D."/>
            <person name="Johansson T."/>
            <person name="Persson P."/>
            <person name="Tunlid A."/>
        </authorList>
    </citation>
    <scope>NUCLEOTIDE SEQUENCE [LARGE SCALE GENOMIC DNA]</scope>
    <source>
        <strain evidence="3 4">CBS 146.42</strain>
    </source>
</reference>
<evidence type="ECO:0000313" key="4">
    <source>
        <dbReference type="Proteomes" id="UP000559027"/>
    </source>
</evidence>
<gene>
    <name evidence="3" type="ORF">D9756_008748</name>
</gene>
<evidence type="ECO:0000256" key="1">
    <source>
        <dbReference type="SAM" id="MobiDB-lite"/>
    </source>
</evidence>
<feature type="compositionally biased region" description="Polar residues" evidence="1">
    <location>
        <begin position="61"/>
        <end position="71"/>
    </location>
</feature>
<sequence>MPMVNQLTLYLAIMGVACLVTVLVLLVCIVVLYKDKKRRQREARLKPTMYTYVVVSDPSIGSATGSPSTPGTRFVGAESPPKRSQGLETSVDAFLPRIIRVPPRRSSALTEARRSVSEYSFTSTLVEASPIPSRPQTPQLIRSARGKSPLLPTTSLEAPYTPLPVLAMPSFPEPLALELLESSFSLGRTASPS</sequence>
<keyword evidence="2" id="KW-1133">Transmembrane helix</keyword>